<organism evidence="5 6">
    <name type="scientific">Paenibacillus hexagrammi</name>
    <dbReference type="NCBI Taxonomy" id="2908839"/>
    <lineage>
        <taxon>Bacteria</taxon>
        <taxon>Bacillati</taxon>
        <taxon>Bacillota</taxon>
        <taxon>Bacilli</taxon>
        <taxon>Bacillales</taxon>
        <taxon>Paenibacillaceae</taxon>
        <taxon>Paenibacillus</taxon>
    </lineage>
</organism>
<keyword evidence="3" id="KW-0804">Transcription</keyword>
<dbReference type="Pfam" id="PF12833">
    <property type="entry name" value="HTH_18"/>
    <property type="match status" value="1"/>
</dbReference>
<protein>
    <submittedName>
        <fullName evidence="5">AraC family transcriptional regulator</fullName>
    </submittedName>
</protein>
<dbReference type="PROSITE" id="PS01124">
    <property type="entry name" value="HTH_ARAC_FAMILY_2"/>
    <property type="match status" value="1"/>
</dbReference>
<dbReference type="Pfam" id="PF02311">
    <property type="entry name" value="AraC_binding"/>
    <property type="match status" value="1"/>
</dbReference>
<evidence type="ECO:0000259" key="4">
    <source>
        <dbReference type="PROSITE" id="PS01124"/>
    </source>
</evidence>
<dbReference type="Gene3D" id="1.10.10.60">
    <property type="entry name" value="Homeodomain-like"/>
    <property type="match status" value="2"/>
</dbReference>
<dbReference type="Gene3D" id="2.60.120.280">
    <property type="entry name" value="Regulatory protein AraC"/>
    <property type="match status" value="1"/>
</dbReference>
<reference evidence="5 6" key="1">
    <citation type="journal article" date="2024" name="Int. J. Syst. Evol. Microbiol.">
        <title>Paenibacillus hexagrammi sp. nov., a novel bacterium isolated from the gut content of Hexagrammos agrammus.</title>
        <authorList>
            <person name="Jung H.K."/>
            <person name="Kim D.G."/>
            <person name="Zin H."/>
            <person name="Park J."/>
            <person name="Jung H."/>
            <person name="Kim Y.O."/>
            <person name="Kong H.J."/>
            <person name="Kim J.W."/>
            <person name="Kim Y.S."/>
        </authorList>
    </citation>
    <scope>NUCLEOTIDE SEQUENCE [LARGE SCALE GENOMIC DNA]</scope>
    <source>
        <strain evidence="5 6">YPD9-1</strain>
    </source>
</reference>
<dbReference type="InterPro" id="IPR018060">
    <property type="entry name" value="HTH_AraC"/>
</dbReference>
<keyword evidence="2" id="KW-0238">DNA-binding</keyword>
<dbReference type="InterPro" id="IPR037923">
    <property type="entry name" value="HTH-like"/>
</dbReference>
<keyword evidence="6" id="KW-1185">Reference proteome</keyword>
<evidence type="ECO:0000256" key="1">
    <source>
        <dbReference type="ARBA" id="ARBA00023015"/>
    </source>
</evidence>
<dbReference type="RefSeq" id="WP_235121094.1">
    <property type="nucleotide sequence ID" value="NZ_CP090978.1"/>
</dbReference>
<keyword evidence="1" id="KW-0805">Transcription regulation</keyword>
<dbReference type="SMART" id="SM00342">
    <property type="entry name" value="HTH_ARAC"/>
    <property type="match status" value="1"/>
</dbReference>
<dbReference type="SUPFAM" id="SSF51215">
    <property type="entry name" value="Regulatory protein AraC"/>
    <property type="match status" value="1"/>
</dbReference>
<dbReference type="EMBL" id="CP090978">
    <property type="protein sequence ID" value="UJF34520.1"/>
    <property type="molecule type" value="Genomic_DNA"/>
</dbReference>
<gene>
    <name evidence="5" type="ORF">L0M14_04875</name>
</gene>
<dbReference type="PANTHER" id="PTHR43280:SF2">
    <property type="entry name" value="HTH-TYPE TRANSCRIPTIONAL REGULATOR EXSA"/>
    <property type="match status" value="1"/>
</dbReference>
<evidence type="ECO:0000256" key="2">
    <source>
        <dbReference type="ARBA" id="ARBA00023125"/>
    </source>
</evidence>
<dbReference type="PANTHER" id="PTHR43280">
    <property type="entry name" value="ARAC-FAMILY TRANSCRIPTIONAL REGULATOR"/>
    <property type="match status" value="1"/>
</dbReference>
<proteinExistence type="predicted"/>
<dbReference type="InterPro" id="IPR009057">
    <property type="entry name" value="Homeodomain-like_sf"/>
</dbReference>
<dbReference type="SUPFAM" id="SSF46689">
    <property type="entry name" value="Homeodomain-like"/>
    <property type="match status" value="2"/>
</dbReference>
<name>A0ABY3SLU9_9BACL</name>
<feature type="domain" description="HTH araC/xylS-type" evidence="4">
    <location>
        <begin position="186"/>
        <end position="284"/>
    </location>
</feature>
<dbReference type="Proteomes" id="UP001649230">
    <property type="component" value="Chromosome"/>
</dbReference>
<evidence type="ECO:0000313" key="5">
    <source>
        <dbReference type="EMBL" id="UJF34520.1"/>
    </source>
</evidence>
<accession>A0ABY3SLU9</accession>
<sequence length="287" mass="33154">MTAKLRYALELPPLPYYLGSGKAVYTPGDQHPNRSHLGMFDLLLLVKGSLHIGENDRTWTLREGQLLLLSPDGYHYATKPCEEETIFYWLHFECRGGWSLEELEAAAAFPSSGQPFTNTYKLCVPQFALIGQSAAAYRIFDQLLEHSLGHRSSSFWQEQTLFTELLRMLEQEDNAQHSPTVRHLAETTEAYLKQHFQEHITNEALADSLHFHVNYIVRCMKEVYGCTPLEYLLGYRIEQAKLLLINTSWPISQISEHIGFSYAPYFTSCFQKKVGVSPLRFRKQFWH</sequence>
<dbReference type="InterPro" id="IPR018062">
    <property type="entry name" value="HTH_AraC-typ_CS"/>
</dbReference>
<dbReference type="InterPro" id="IPR003313">
    <property type="entry name" value="AraC-bd"/>
</dbReference>
<evidence type="ECO:0000313" key="6">
    <source>
        <dbReference type="Proteomes" id="UP001649230"/>
    </source>
</evidence>
<evidence type="ECO:0000256" key="3">
    <source>
        <dbReference type="ARBA" id="ARBA00023163"/>
    </source>
</evidence>
<dbReference type="PROSITE" id="PS00041">
    <property type="entry name" value="HTH_ARAC_FAMILY_1"/>
    <property type="match status" value="1"/>
</dbReference>